<dbReference type="PATRIC" id="fig|869279.4.peg.862"/>
<organism evidence="5 6">
    <name type="scientific">Thermanaerothrix daxensis</name>
    <dbReference type="NCBI Taxonomy" id="869279"/>
    <lineage>
        <taxon>Bacteria</taxon>
        <taxon>Bacillati</taxon>
        <taxon>Chloroflexota</taxon>
        <taxon>Anaerolineae</taxon>
        <taxon>Anaerolineales</taxon>
        <taxon>Anaerolineaceae</taxon>
        <taxon>Thermanaerothrix</taxon>
    </lineage>
</organism>
<keyword evidence="2" id="KW-0808">Transferase</keyword>
<evidence type="ECO:0000259" key="3">
    <source>
        <dbReference type="Pfam" id="PF03033"/>
    </source>
</evidence>
<dbReference type="InterPro" id="IPR004276">
    <property type="entry name" value="GlycoTrans_28_N"/>
</dbReference>
<dbReference type="AlphaFoldDB" id="A0A0P6XQT4"/>
<dbReference type="Pfam" id="PF04101">
    <property type="entry name" value="Glyco_tran_28_C"/>
    <property type="match status" value="1"/>
</dbReference>
<dbReference type="InterPro" id="IPR007235">
    <property type="entry name" value="Glyco_trans_28_C"/>
</dbReference>
<dbReference type="CDD" id="cd03785">
    <property type="entry name" value="GT28_MurG"/>
    <property type="match status" value="1"/>
</dbReference>
<gene>
    <name evidence="5" type="ORF">SE15_04255</name>
</gene>
<protein>
    <recommendedName>
        <fullName evidence="7">UDP-N-acetylglucosamine--N-acetylmuramyl-(pentapeptide) pyrophosphoryl-undecaprenol N-acetylglucosamine transferase</fullName>
    </recommendedName>
</protein>
<accession>A0A0P6XQT4</accession>
<evidence type="ECO:0000259" key="4">
    <source>
        <dbReference type="Pfam" id="PF04101"/>
    </source>
</evidence>
<keyword evidence="1" id="KW-0328">Glycosyltransferase</keyword>
<comment type="caution">
    <text evidence="5">The sequence shown here is derived from an EMBL/GenBank/DDBJ whole genome shotgun (WGS) entry which is preliminary data.</text>
</comment>
<proteinExistence type="predicted"/>
<evidence type="ECO:0000313" key="6">
    <source>
        <dbReference type="Proteomes" id="UP000050544"/>
    </source>
</evidence>
<dbReference type="PANTHER" id="PTHR21015:SF22">
    <property type="entry name" value="GLYCOSYLTRANSFERASE"/>
    <property type="match status" value="1"/>
</dbReference>
<dbReference type="Gene3D" id="3.40.50.2000">
    <property type="entry name" value="Glycogen Phosphorylase B"/>
    <property type="match status" value="2"/>
</dbReference>
<feature type="domain" description="Glycosyltransferase family 28 N-terminal" evidence="3">
    <location>
        <begin position="1"/>
        <end position="99"/>
    </location>
</feature>
<dbReference type="PANTHER" id="PTHR21015">
    <property type="entry name" value="UDP-N-ACETYLGLUCOSAMINE--N-ACETYLMURAMYL-(PENTAPEPTIDE) PYROPHOSPHORYL-UNDECAPRENOL N-ACETYLGLUCOSAMINE TRANSFERASE 1"/>
    <property type="match status" value="1"/>
</dbReference>
<evidence type="ECO:0008006" key="7">
    <source>
        <dbReference type="Google" id="ProtNLM"/>
    </source>
</evidence>
<reference evidence="5 6" key="1">
    <citation type="submission" date="2015-07" db="EMBL/GenBank/DDBJ databases">
        <title>Whole genome sequence of Thermanaerothrix daxensis DSM 23592.</title>
        <authorList>
            <person name="Hemp J."/>
            <person name="Ward L.M."/>
            <person name="Pace L.A."/>
            <person name="Fischer W.W."/>
        </authorList>
    </citation>
    <scope>NUCLEOTIDE SEQUENCE [LARGE SCALE GENOMIC DNA]</scope>
    <source>
        <strain evidence="5 6">GNS-1</strain>
    </source>
</reference>
<keyword evidence="6" id="KW-1185">Reference proteome</keyword>
<evidence type="ECO:0000313" key="5">
    <source>
        <dbReference type="EMBL" id="KPL84796.1"/>
    </source>
</evidence>
<dbReference type="SUPFAM" id="SSF53756">
    <property type="entry name" value="UDP-Glycosyltransferase/glycogen phosphorylase"/>
    <property type="match status" value="1"/>
</dbReference>
<dbReference type="Pfam" id="PF03033">
    <property type="entry name" value="Glyco_transf_28"/>
    <property type="match status" value="1"/>
</dbReference>
<dbReference type="EMBL" id="LGKO01000002">
    <property type="protein sequence ID" value="KPL84796.1"/>
    <property type="molecule type" value="Genomic_DNA"/>
</dbReference>
<feature type="domain" description="Glycosyl transferase family 28 C-terminal" evidence="4">
    <location>
        <begin position="146"/>
        <end position="310"/>
    </location>
</feature>
<dbReference type="GO" id="GO:1901137">
    <property type="term" value="P:carbohydrate derivative biosynthetic process"/>
    <property type="evidence" value="ECO:0007669"/>
    <property type="project" value="UniProtKB-ARBA"/>
</dbReference>
<evidence type="ECO:0000256" key="2">
    <source>
        <dbReference type="ARBA" id="ARBA00022679"/>
    </source>
</evidence>
<dbReference type="GO" id="GO:0016758">
    <property type="term" value="F:hexosyltransferase activity"/>
    <property type="evidence" value="ECO:0007669"/>
    <property type="project" value="InterPro"/>
</dbReference>
<name>A0A0P6XQT4_9CHLR</name>
<evidence type="ECO:0000256" key="1">
    <source>
        <dbReference type="ARBA" id="ARBA00022676"/>
    </source>
</evidence>
<dbReference type="GO" id="GO:0005975">
    <property type="term" value="P:carbohydrate metabolic process"/>
    <property type="evidence" value="ECO:0007669"/>
    <property type="project" value="InterPro"/>
</dbReference>
<sequence length="333" mass="36353">MERDLVARTGIPFQAIPAAGVHGVGWRRLPGNIIQLIRGTLAAHQILRTYKPDVLLFTGGYVGVPMAIAGRSIPSLVYVPDIEPGLALNLMSRFAHTIAVTVPESRRYFSPRKHVVVTGYPTRAELRNWKREHAREILGLTPEAPVLLVMGGSKGARSINRAVTANLEAILSLAQVIHLTGSTDWPEIQQHVAYLPTDLRSRYHAHPYLHEDIGAAFAASDLILCRAGASTLGELPLFGLPAILVPYPYAWRYQATNAQYLSERGAAVVLSDDTLAETLIPTLQELFGDPQRLRQMGEAMRTLAIPDAAANLANLVRTLATRSAGVPMREDAK</sequence>
<dbReference type="Proteomes" id="UP000050544">
    <property type="component" value="Unassembled WGS sequence"/>
</dbReference>
<dbReference type="STRING" id="869279.SE15_04255"/>